<evidence type="ECO:0000256" key="1">
    <source>
        <dbReference type="SAM" id="Coils"/>
    </source>
</evidence>
<dbReference type="PANTHER" id="PTHR48163">
    <property type="entry name" value="BNAC02G25670D PROTEIN"/>
    <property type="match status" value="1"/>
</dbReference>
<evidence type="ECO:0000313" key="2">
    <source>
        <dbReference type="EMBL" id="KAJ0222521.1"/>
    </source>
</evidence>
<accession>A0A9R1WHF6</accession>
<feature type="coiled-coil region" evidence="1">
    <location>
        <begin position="5"/>
        <end position="74"/>
    </location>
</feature>
<dbReference type="Proteomes" id="UP000235145">
    <property type="component" value="Unassembled WGS sequence"/>
</dbReference>
<keyword evidence="1" id="KW-0175">Coiled coil</keyword>
<proteinExistence type="predicted"/>
<protein>
    <submittedName>
        <fullName evidence="2">Uncharacterized protein</fullName>
    </submittedName>
</protein>
<gene>
    <name evidence="2" type="ORF">LSAT_V11C200079850</name>
</gene>
<dbReference type="AlphaFoldDB" id="A0A9R1WHF6"/>
<evidence type="ECO:0000313" key="3">
    <source>
        <dbReference type="Proteomes" id="UP000235145"/>
    </source>
</evidence>
<reference evidence="2 3" key="1">
    <citation type="journal article" date="2017" name="Nat. Commun.">
        <title>Genome assembly with in vitro proximity ligation data and whole-genome triplication in lettuce.</title>
        <authorList>
            <person name="Reyes-Chin-Wo S."/>
            <person name="Wang Z."/>
            <person name="Yang X."/>
            <person name="Kozik A."/>
            <person name="Arikit S."/>
            <person name="Song C."/>
            <person name="Xia L."/>
            <person name="Froenicke L."/>
            <person name="Lavelle D.O."/>
            <person name="Truco M.J."/>
            <person name="Xia R."/>
            <person name="Zhu S."/>
            <person name="Xu C."/>
            <person name="Xu H."/>
            <person name="Xu X."/>
            <person name="Cox K."/>
            <person name="Korf I."/>
            <person name="Meyers B.C."/>
            <person name="Michelmore R.W."/>
        </authorList>
    </citation>
    <scope>NUCLEOTIDE SEQUENCE [LARGE SCALE GENOMIC DNA]</scope>
    <source>
        <strain evidence="3">cv. Salinas</strain>
        <tissue evidence="2">Seedlings</tissue>
    </source>
</reference>
<dbReference type="PANTHER" id="PTHR48163:SF2">
    <property type="entry name" value="EXPRESSED PROTEIN"/>
    <property type="match status" value="1"/>
</dbReference>
<comment type="caution">
    <text evidence="2">The sequence shown here is derived from an EMBL/GenBank/DDBJ whole genome shotgun (WGS) entry which is preliminary data.</text>
</comment>
<name>A0A9R1WHF6_LACSA</name>
<sequence>MAVAVERLESSRQKLLMEIDSQSSEIERLFEENSNLSSAYQEATDIMSHWENQVKDCLKQNEELRSMLDKLRIESIMNNENHIHSGISESNKEEEAHTTELVSIKGQLAKEQSKAETLSVEVLQLSAQLQQAIQAYNGLARLYVFFTLPVC</sequence>
<organism evidence="2 3">
    <name type="scientific">Lactuca sativa</name>
    <name type="common">Garden lettuce</name>
    <dbReference type="NCBI Taxonomy" id="4236"/>
    <lineage>
        <taxon>Eukaryota</taxon>
        <taxon>Viridiplantae</taxon>
        <taxon>Streptophyta</taxon>
        <taxon>Embryophyta</taxon>
        <taxon>Tracheophyta</taxon>
        <taxon>Spermatophyta</taxon>
        <taxon>Magnoliopsida</taxon>
        <taxon>eudicotyledons</taxon>
        <taxon>Gunneridae</taxon>
        <taxon>Pentapetalae</taxon>
        <taxon>asterids</taxon>
        <taxon>campanulids</taxon>
        <taxon>Asterales</taxon>
        <taxon>Asteraceae</taxon>
        <taxon>Cichorioideae</taxon>
        <taxon>Cichorieae</taxon>
        <taxon>Lactucinae</taxon>
        <taxon>Lactuca</taxon>
    </lineage>
</organism>
<keyword evidence="3" id="KW-1185">Reference proteome</keyword>
<dbReference type="EMBL" id="NBSK02000002">
    <property type="protein sequence ID" value="KAJ0222521.1"/>
    <property type="molecule type" value="Genomic_DNA"/>
</dbReference>